<protein>
    <recommendedName>
        <fullName evidence="2">LYR motif-containing protein Cup1-like N-terminal domain-containing protein</fullName>
    </recommendedName>
</protein>
<dbReference type="EMBL" id="AYSA01000199">
    <property type="protein sequence ID" value="ESZ95226.1"/>
    <property type="molecule type" value="Genomic_DNA"/>
</dbReference>
<dbReference type="Pfam" id="PF20263">
    <property type="entry name" value="LYRM2-like"/>
    <property type="match status" value="1"/>
</dbReference>
<feature type="domain" description="LYR motif-containing protein Cup1-like N-terminal" evidence="2">
    <location>
        <begin position="26"/>
        <end position="125"/>
    </location>
</feature>
<evidence type="ECO:0000259" key="2">
    <source>
        <dbReference type="Pfam" id="PF20263"/>
    </source>
</evidence>
<sequence>MSSAKKAVYEVPQKVIEFLPKFRKQYRDLLREASYLPDSAARIYAHESIVKRFNPYNPRKLDPRYWGTDFLRSKFDPKTIEQRSKKAAQKLHLLERINLEGSTKDWQTVLLRTYGRAGKRRRELLSQLLQPGEDEVPQDDTALEALMDSQILKNLDATKDVEIDIANAVSKRKRREHKQMTMFLASQQENNPIESMRGRIRKLKPELPATNAWGRKLTEARKENTRRAWWADILERVLPPLPEHEWNRLADLAEGREPIEQRRPRRKPATSSDTKEPQPASELNALLNTPARLNTKYWAEAPGESDSDDPPTIQTNTRAMRRMYGMIWSLSAKMVQSEKTGTYTVTWGGQRSLSASGKITQSSSQDAELFEKPDDGLAEEGILDRQFKKIVGRNAKKLIK</sequence>
<organism evidence="3 4">
    <name type="scientific">Sclerotinia borealis (strain F-4128)</name>
    <dbReference type="NCBI Taxonomy" id="1432307"/>
    <lineage>
        <taxon>Eukaryota</taxon>
        <taxon>Fungi</taxon>
        <taxon>Dikarya</taxon>
        <taxon>Ascomycota</taxon>
        <taxon>Pezizomycotina</taxon>
        <taxon>Leotiomycetes</taxon>
        <taxon>Helotiales</taxon>
        <taxon>Sclerotiniaceae</taxon>
        <taxon>Sclerotinia</taxon>
    </lineage>
</organism>
<proteinExistence type="predicted"/>
<accession>W9CH74</accession>
<name>W9CH74_SCLBF</name>
<evidence type="ECO:0000256" key="1">
    <source>
        <dbReference type="SAM" id="MobiDB-lite"/>
    </source>
</evidence>
<keyword evidence="4" id="KW-1185">Reference proteome</keyword>
<feature type="region of interest" description="Disordered" evidence="1">
    <location>
        <begin position="255"/>
        <end position="287"/>
    </location>
</feature>
<comment type="caution">
    <text evidence="3">The sequence shown here is derived from an EMBL/GenBank/DDBJ whole genome shotgun (WGS) entry which is preliminary data.</text>
</comment>
<reference evidence="3 4" key="1">
    <citation type="journal article" date="2014" name="Genome Announc.">
        <title>Draft genome sequence of Sclerotinia borealis, a psychrophilic plant pathogenic fungus.</title>
        <authorList>
            <person name="Mardanov A.V."/>
            <person name="Beletsky A.V."/>
            <person name="Kadnikov V.V."/>
            <person name="Ignatov A.N."/>
            <person name="Ravin N.V."/>
        </authorList>
    </citation>
    <scope>NUCLEOTIDE SEQUENCE [LARGE SCALE GENOMIC DNA]</scope>
    <source>
        <strain evidence="4">F-4157</strain>
    </source>
</reference>
<gene>
    <name evidence="3" type="ORF">SBOR_4386</name>
</gene>
<dbReference type="InterPro" id="IPR046896">
    <property type="entry name" value="Cup1-like_N"/>
</dbReference>
<dbReference type="HOGENOM" id="CLU_037437_1_0_1"/>
<evidence type="ECO:0000313" key="3">
    <source>
        <dbReference type="EMBL" id="ESZ95226.1"/>
    </source>
</evidence>
<dbReference type="CDD" id="cd20273">
    <property type="entry name" value="Complex1_LYR_unchar"/>
    <property type="match status" value="1"/>
</dbReference>
<evidence type="ECO:0000313" key="4">
    <source>
        <dbReference type="Proteomes" id="UP000019487"/>
    </source>
</evidence>
<dbReference type="Proteomes" id="UP000019487">
    <property type="component" value="Unassembled WGS sequence"/>
</dbReference>
<dbReference type="OrthoDB" id="5521299at2759"/>
<dbReference type="AlphaFoldDB" id="W9CH74"/>